<keyword evidence="1" id="KW-0472">Membrane</keyword>
<comment type="caution">
    <text evidence="2">The sequence shown here is derived from an EMBL/GenBank/DDBJ whole genome shotgun (WGS) entry which is preliminary data.</text>
</comment>
<evidence type="ECO:0000256" key="1">
    <source>
        <dbReference type="SAM" id="Phobius"/>
    </source>
</evidence>
<organism evidence="2 3">
    <name type="scientific">Trichogramma kaykai</name>
    <dbReference type="NCBI Taxonomy" id="54128"/>
    <lineage>
        <taxon>Eukaryota</taxon>
        <taxon>Metazoa</taxon>
        <taxon>Ecdysozoa</taxon>
        <taxon>Arthropoda</taxon>
        <taxon>Hexapoda</taxon>
        <taxon>Insecta</taxon>
        <taxon>Pterygota</taxon>
        <taxon>Neoptera</taxon>
        <taxon>Endopterygota</taxon>
        <taxon>Hymenoptera</taxon>
        <taxon>Apocrita</taxon>
        <taxon>Proctotrupomorpha</taxon>
        <taxon>Chalcidoidea</taxon>
        <taxon>Trichogrammatidae</taxon>
        <taxon>Trichogramma</taxon>
    </lineage>
</organism>
<keyword evidence="3" id="KW-1185">Reference proteome</keyword>
<dbReference type="AlphaFoldDB" id="A0ABD2WBM3"/>
<sequence length="75" mass="9004">MSKYYSNANVTSVTMFLLKFIFYSIYSLGVVIFSYYVSLSYLYTYHKDWFYNDIKNNSVYDYIIGEFFYPSNAPI</sequence>
<accession>A0ABD2WBM3</accession>
<evidence type="ECO:0000313" key="2">
    <source>
        <dbReference type="EMBL" id="KAL3390321.1"/>
    </source>
</evidence>
<feature type="transmembrane region" description="Helical" evidence="1">
    <location>
        <begin position="20"/>
        <end position="43"/>
    </location>
</feature>
<dbReference type="EMBL" id="JBJJXI010000120">
    <property type="protein sequence ID" value="KAL3390321.1"/>
    <property type="molecule type" value="Genomic_DNA"/>
</dbReference>
<gene>
    <name evidence="2" type="ORF">TKK_014854</name>
</gene>
<name>A0ABD2WBM3_9HYME</name>
<keyword evidence="1" id="KW-1133">Transmembrane helix</keyword>
<dbReference type="Proteomes" id="UP001627154">
    <property type="component" value="Unassembled WGS sequence"/>
</dbReference>
<evidence type="ECO:0000313" key="3">
    <source>
        <dbReference type="Proteomes" id="UP001627154"/>
    </source>
</evidence>
<reference evidence="2 3" key="1">
    <citation type="journal article" date="2024" name="bioRxiv">
        <title>A reference genome for Trichogramma kaykai: A tiny desert-dwelling parasitoid wasp with competing sex-ratio distorters.</title>
        <authorList>
            <person name="Culotta J."/>
            <person name="Lindsey A.R."/>
        </authorList>
    </citation>
    <scope>NUCLEOTIDE SEQUENCE [LARGE SCALE GENOMIC DNA]</scope>
    <source>
        <strain evidence="2 3">KSX58</strain>
    </source>
</reference>
<protein>
    <submittedName>
        <fullName evidence="2">Uncharacterized protein</fullName>
    </submittedName>
</protein>
<keyword evidence="1" id="KW-0812">Transmembrane</keyword>
<proteinExistence type="predicted"/>